<dbReference type="OrthoDB" id="1752996at2"/>
<dbReference type="Pfam" id="PF05402">
    <property type="entry name" value="PqqD"/>
    <property type="match status" value="1"/>
</dbReference>
<protein>
    <recommendedName>
        <fullName evidence="3">Coenzyme PQQ synthesis protein D</fullName>
    </recommendedName>
</protein>
<gene>
    <name evidence="1" type="ORF">NITLEN_30398</name>
</gene>
<dbReference type="InParanoid" id="A0A330L724"/>
<evidence type="ECO:0000313" key="2">
    <source>
        <dbReference type="Proteomes" id="UP000248168"/>
    </source>
</evidence>
<keyword evidence="2" id="KW-1185">Reference proteome</keyword>
<sequence>MNPTAVYAKHPDYVQRDVAGECILVPVRRSLKDANSIYVLNETGAALWQRFNGTCTVRDICTAFLEDYDVAPDRLNQDVDILLADLLSIQAIQEVAVAHGPTG</sequence>
<proteinExistence type="predicted"/>
<dbReference type="InterPro" id="IPR008792">
    <property type="entry name" value="PQQD"/>
</dbReference>
<name>A0A330L724_9BACT</name>
<dbReference type="InterPro" id="IPR041881">
    <property type="entry name" value="PqqD_sf"/>
</dbReference>
<accession>A0A330L724</accession>
<dbReference type="Gene3D" id="1.10.10.1150">
    <property type="entry name" value="Coenzyme PQQ synthesis protein D (PqqD)"/>
    <property type="match status" value="1"/>
</dbReference>
<dbReference type="Proteomes" id="UP000248168">
    <property type="component" value="Unassembled WGS sequence"/>
</dbReference>
<reference evidence="2" key="1">
    <citation type="submission" date="2018-04" db="EMBL/GenBank/DDBJ databases">
        <authorList>
            <person name="Lucker S."/>
            <person name="Sakoula D."/>
        </authorList>
    </citation>
    <scope>NUCLEOTIDE SEQUENCE [LARGE SCALE GENOMIC DNA]</scope>
</reference>
<dbReference type="RefSeq" id="WP_121989758.1">
    <property type="nucleotide sequence ID" value="NZ_OUNR01000016.1"/>
</dbReference>
<dbReference type="EMBL" id="OUNR01000016">
    <property type="protein sequence ID" value="SPP65484.1"/>
    <property type="molecule type" value="Genomic_DNA"/>
</dbReference>
<evidence type="ECO:0008006" key="3">
    <source>
        <dbReference type="Google" id="ProtNLM"/>
    </source>
</evidence>
<dbReference type="AlphaFoldDB" id="A0A330L724"/>
<evidence type="ECO:0000313" key="1">
    <source>
        <dbReference type="EMBL" id="SPP65484.1"/>
    </source>
</evidence>
<organism evidence="1 2">
    <name type="scientific">Nitrospira lenta</name>
    <dbReference type="NCBI Taxonomy" id="1436998"/>
    <lineage>
        <taxon>Bacteria</taxon>
        <taxon>Pseudomonadati</taxon>
        <taxon>Nitrospirota</taxon>
        <taxon>Nitrospiria</taxon>
        <taxon>Nitrospirales</taxon>
        <taxon>Nitrospiraceae</taxon>
        <taxon>Nitrospira</taxon>
    </lineage>
</organism>